<keyword evidence="3" id="KW-1185">Reference proteome</keyword>
<protein>
    <recommendedName>
        <fullName evidence="4">Ig-like domain-containing protein</fullName>
    </recommendedName>
</protein>
<comment type="caution">
    <text evidence="2">The sequence shown here is derived from an EMBL/GenBank/DDBJ whole genome shotgun (WGS) entry which is preliminary data.</text>
</comment>
<evidence type="ECO:0000313" key="2">
    <source>
        <dbReference type="EMBL" id="KOS04710.1"/>
    </source>
</evidence>
<evidence type="ECO:0000256" key="1">
    <source>
        <dbReference type="SAM" id="SignalP"/>
    </source>
</evidence>
<sequence>MKKYYLLCVLGLITSAMFGQGNTAPTMQPLCADINITFPNTTNSPPADPNSAADSYGCLGSEPNPAWFYFQIGTSGNLTFEMEQYNNAGTPIDVDFIAWGPFVGPPPIYGPANLNSNTEVGCSYSGSAFESLTINNAVAGQYYVILMTNFSNQAGQISFEQSNIGQPGAGSTSCAILCPLTVGEDFTLCPNTTANITAQFTPEGNYDPALTEIQWYNGADAIPGAESFTLTINSPGTYTVVITNPACGSDAVSDSVTVTAPDPLPINEPEDLVICATGGAPYTFNLEENIDVILGDEDPNNYQIYFYENQADAIEGFPIIMTPATYQAPGQGETVYVSVMDYFTLCTEIMSFDLFANPAPQPGEPEDLFACDTDNNGTETFDLTAQEGTILAGQDPNENIVTYHTTALGAEENTGAIQTPDNFTTGDTTIYVRMTNADDEDCYSTTSFIIDVTPLPEPVAPADAFACSDAPYVLPALAEGNYYTQTGGPAGNGTLLQEGATITQTATIYVYAEEGIAPNICSGEDSFVVTIYQKPEVDEPAAVFACESYVLPALNVGQYYTGPGGTGDIVPPTTEITTTTTLYIYAQTGTAATILCTDEYIFNITIDHAPVVGTASPIEVCDDNNDGYGVFNITPAGAEIIGNQTGLEVTYHNTIEDAEAGENDVTGLTNYVNTTVDFPDDAENPHVYVRVVTAGTTTNCATVVEVDLIVHPRPEIQALAPYILCDDNNSPDGVEIFDLTTKNGEATSDPDAEVSWYATEGDAIAGTSPLADATAHESATGEVWVRVENGFGCSDVAVLQLVVNPLPVIAQNMDPFYACEDTPGVGLFDFDEIDPVITQGAAGYSVAYYATMEDAVAGADDNYLVSPYASPNATIYARVEDVATGCTIISPVTLEVLPAPIAPELAALEECDPNNDGFAVFNLSSTIAFIESALGGTVTVTVHETPEDADFGTNALTAGQIVAYQSVMTNLYLRVESSQTECFDVATLELIVHPAPEATTPDGPYALCDNGTNDTDGIGVFNIAQYNAEVLGSLDPTQYTVTYHSTQDAADAGFPVIATPGSYNSPSATVYIRVTNNATGCYDVVELELIVNPLPVVTQPVPYSLCDVNNTGDAREEFDLTSRIDEITGGAFGVDVTFHDTYAQAVAGTPFITTPDAYTNVEPGVETVFVRVTDAETGCFRIVLLDIRVEPLPVLVVPTAAETTECDTDGDGYATFDLEALVEDMVNNGVGISVAFYESEWDAENGFNAIPNPQSYVNMVAYEQEIYVVATNDETGCLSAPYAITLYVTAAPQAPDLEDMELCDDTDSNNQNAQTFIDLTVYEDFIYEETGAEEGTLTIEYFASEAAANNGA</sequence>
<accession>A0A0M9VGP9</accession>
<proteinExistence type="predicted"/>
<feature type="chain" id="PRO_5005838921" description="Ig-like domain-containing protein" evidence="1">
    <location>
        <begin position="19"/>
        <end position="1352"/>
    </location>
</feature>
<gene>
    <name evidence="2" type="ORF">AM493_00605</name>
</gene>
<dbReference type="STRING" id="1202724.AM493_00605"/>
<dbReference type="RefSeq" id="WP_160316411.1">
    <property type="nucleotide sequence ID" value="NZ_LIYD01000005.1"/>
</dbReference>
<keyword evidence="1" id="KW-0732">Signal</keyword>
<dbReference type="EMBL" id="LIYD01000005">
    <property type="protein sequence ID" value="KOS04710.1"/>
    <property type="molecule type" value="Genomic_DNA"/>
</dbReference>
<feature type="non-terminal residue" evidence="2">
    <location>
        <position position="1352"/>
    </location>
</feature>
<reference evidence="2 3" key="1">
    <citation type="submission" date="2015-08" db="EMBL/GenBank/DDBJ databases">
        <title>Whole genome sequence of Flavobacterium akiainvivens IK-1T, from decaying Wikstroemia oahuensis, an endemic Hawaiian shrub.</title>
        <authorList>
            <person name="Wan X."/>
            <person name="Hou S."/>
            <person name="Saito J."/>
            <person name="Donachie S."/>
        </authorList>
    </citation>
    <scope>NUCLEOTIDE SEQUENCE [LARGE SCALE GENOMIC DNA]</scope>
    <source>
        <strain evidence="2 3">IK-1</strain>
    </source>
</reference>
<dbReference type="Proteomes" id="UP000037755">
    <property type="component" value="Unassembled WGS sequence"/>
</dbReference>
<evidence type="ECO:0008006" key="4">
    <source>
        <dbReference type="Google" id="ProtNLM"/>
    </source>
</evidence>
<dbReference type="OrthoDB" id="9765926at2"/>
<organism evidence="2 3">
    <name type="scientific">Flavobacterium akiainvivens</name>
    <dbReference type="NCBI Taxonomy" id="1202724"/>
    <lineage>
        <taxon>Bacteria</taxon>
        <taxon>Pseudomonadati</taxon>
        <taxon>Bacteroidota</taxon>
        <taxon>Flavobacteriia</taxon>
        <taxon>Flavobacteriales</taxon>
        <taxon>Flavobacteriaceae</taxon>
        <taxon>Flavobacterium</taxon>
    </lineage>
</organism>
<name>A0A0M9VGP9_9FLAO</name>
<feature type="signal peptide" evidence="1">
    <location>
        <begin position="1"/>
        <end position="18"/>
    </location>
</feature>
<evidence type="ECO:0000313" key="3">
    <source>
        <dbReference type="Proteomes" id="UP000037755"/>
    </source>
</evidence>